<reference evidence="1 2" key="1">
    <citation type="journal article" date="2017" name="Int. J. Syst. Evol. Microbiol.">
        <title>Oleiagrimonas citrea sp. nov., a marine bacterium isolated from tidal flat sediment and emended description of the genus Oleiagrimonas Fang et al. 2015 and Oleiagrimonas soli.</title>
        <authorList>
            <person name="Yang S.H."/>
            <person name="Seo H.S."/>
            <person name="Seong C.N."/>
            <person name="Kwon K.K."/>
        </authorList>
    </citation>
    <scope>NUCLEOTIDE SEQUENCE [LARGE SCALE GENOMIC DNA]</scope>
    <source>
        <strain evidence="1 2">MEBiC09124</strain>
    </source>
</reference>
<dbReference type="AlphaFoldDB" id="A0A846ZMT3"/>
<accession>A0A846ZMT3</accession>
<dbReference type="RefSeq" id="WP_168609233.1">
    <property type="nucleotide sequence ID" value="NZ_JAAZQD010000003.1"/>
</dbReference>
<sequence length="258" mass="28043">MTGSRFLVRLMPAVVALSVLPSCIHLPPLEQRQIVIPASQTATIEGSVRDERFGICWPSLNRTPIVSYTWNEFLREAHLSPPVVTDLASYVVRVHRGQSCHERWMTTSQAAVQFDLSSVPRNAAVGSALLELSGGLSPLDPPIGRGTAEQCKVMYIGEATEGWSEGIYYSGGSLGPRRFIPSRPARPHPGPNVHPHHVNVTQTVNAWLHGTRPNNGFTITPDMTRALAAFHATDHDGFMCDAAFSHATLVLNVLVPAG</sequence>
<gene>
    <name evidence="1" type="ORF">HF690_09280</name>
</gene>
<proteinExistence type="predicted"/>
<dbReference type="Proteomes" id="UP000541636">
    <property type="component" value="Unassembled WGS sequence"/>
</dbReference>
<name>A0A846ZMT3_9GAMM</name>
<comment type="caution">
    <text evidence="1">The sequence shown here is derived from an EMBL/GenBank/DDBJ whole genome shotgun (WGS) entry which is preliminary data.</text>
</comment>
<evidence type="ECO:0000313" key="2">
    <source>
        <dbReference type="Proteomes" id="UP000541636"/>
    </source>
</evidence>
<protein>
    <submittedName>
        <fullName evidence="1">Uncharacterized protein</fullName>
    </submittedName>
</protein>
<dbReference type="EMBL" id="JAAZQD010000003">
    <property type="protein sequence ID" value="NKZ39142.1"/>
    <property type="molecule type" value="Genomic_DNA"/>
</dbReference>
<keyword evidence="2" id="KW-1185">Reference proteome</keyword>
<evidence type="ECO:0000313" key="1">
    <source>
        <dbReference type="EMBL" id="NKZ39142.1"/>
    </source>
</evidence>
<organism evidence="1 2">
    <name type="scientific">Oleiagrimonas citrea</name>
    <dbReference type="NCBI Taxonomy" id="1665687"/>
    <lineage>
        <taxon>Bacteria</taxon>
        <taxon>Pseudomonadati</taxon>
        <taxon>Pseudomonadota</taxon>
        <taxon>Gammaproteobacteria</taxon>
        <taxon>Lysobacterales</taxon>
        <taxon>Rhodanobacteraceae</taxon>
        <taxon>Oleiagrimonas</taxon>
    </lineage>
</organism>